<accession>A0ABY6LU32</accession>
<evidence type="ECO:0008006" key="5">
    <source>
        <dbReference type="Google" id="ProtNLM"/>
    </source>
</evidence>
<protein>
    <recommendedName>
        <fullName evidence="5">RNA-directed DNA polymerase from transposon BS</fullName>
    </recommendedName>
</protein>
<dbReference type="InterPro" id="IPR002156">
    <property type="entry name" value="RNaseH_domain"/>
</dbReference>
<gene>
    <name evidence="3" type="ORF">LAZ67_X000389</name>
</gene>
<evidence type="ECO:0000313" key="4">
    <source>
        <dbReference type="Proteomes" id="UP001235939"/>
    </source>
</evidence>
<dbReference type="Gene3D" id="3.30.420.10">
    <property type="entry name" value="Ribonuclease H-like superfamily/Ribonuclease H"/>
    <property type="match status" value="1"/>
</dbReference>
<feature type="domain" description="Reverse transcriptase" evidence="1">
    <location>
        <begin position="127"/>
        <end position="398"/>
    </location>
</feature>
<dbReference type="SUPFAM" id="SSF53098">
    <property type="entry name" value="Ribonuclease H-like"/>
    <property type="match status" value="1"/>
</dbReference>
<dbReference type="InterPro" id="IPR000477">
    <property type="entry name" value="RT_dom"/>
</dbReference>
<dbReference type="InterPro" id="IPR036397">
    <property type="entry name" value="RNaseH_sf"/>
</dbReference>
<sequence>MPTRGEVIAALETLQKLSKTSADIDVHFEEDLAFFFLKDCNHDGNGSSEPITCKHDKLVANHQRARVRISANEKSERVDDDYLRQEKDKGKILNNRIFVPLIEISTKTKTSSIKEKFWNFKKANWNLYQQNTNEDFRKAPTRIKDLEQNWISFKNTIIKAAKYLLQIDGKIILRRLTYHLDTRNLLPEERYGFRKGHGTIDQLLFFTQKVKDAQNRKPTNHPIAAFLDLTQAFDKVWKNKLITKLYKHFKIDGKVITWINDFLKNRYIRVKYNGTLSKTFKLYQGSPQGSVLSPTLFTLFIAGIEEKISHKTNIGLFADDIILWSSNTNWKKAERDLNKTLLHLEKFANKHKLEFNPQKSETCLFTTYKKLYKIRPKIILKEQQLQYNIHPKYLGYTLDPEINSRRDRLKILKYISGREWGADATTLKLTYTSLIRPILEYGYQIYGTASETNLKSLERIQLSAARIITGLRNTCPNNIVLYEADIMPLKDRRSYNLPKYINKIKSYGNKHRTSNYILNWESNLRLKKEGPLHLAKRNGFLKYKVEKNYLAEKISPCEPLQNVIFNASLNEPTNKQCQNPEYLKQLSLEIINNIPKNAITIYTDGSRDELGHTGSGCLIKTTNGIEKMNRRNPDFCSVFRSELIAIYEALKSIRNTNYQDIWILTDSRSAIQHLSHTGELRDKVSRNIMGYLQKLSKTSKIHLQWIPSHVGIEGNEAADVLVKKGTKEPLPQKNKLTFKDIETVAKTKINKNWRIPLKHSWYSGVNPGGALNIRNRQHQTTLTRFRTGHLKPLKIENNNKIYPTCPKCSLAPAAPEHILACIRCTKQDLWEKPLLIIKQLEEHVLMEFVYKFVRNRFHQLQGSDEILQSVRT</sequence>
<reference evidence="3 4" key="1">
    <citation type="submission" date="2022-03" db="EMBL/GenBank/DDBJ databases">
        <title>A chromosomal length assembly of Cordylochernes scorpioides.</title>
        <authorList>
            <person name="Zeh D."/>
            <person name="Zeh J."/>
        </authorList>
    </citation>
    <scope>NUCLEOTIDE SEQUENCE [LARGE SCALE GENOMIC DNA]</scope>
    <source>
        <strain evidence="3">IN4F17</strain>
        <tissue evidence="3">Whole Body</tissue>
    </source>
</reference>
<organism evidence="3 4">
    <name type="scientific">Cordylochernes scorpioides</name>
    <dbReference type="NCBI Taxonomy" id="51811"/>
    <lineage>
        <taxon>Eukaryota</taxon>
        <taxon>Metazoa</taxon>
        <taxon>Ecdysozoa</taxon>
        <taxon>Arthropoda</taxon>
        <taxon>Chelicerata</taxon>
        <taxon>Arachnida</taxon>
        <taxon>Pseudoscorpiones</taxon>
        <taxon>Cheliferoidea</taxon>
        <taxon>Chernetidae</taxon>
        <taxon>Cordylochernes</taxon>
    </lineage>
</organism>
<evidence type="ECO:0000313" key="3">
    <source>
        <dbReference type="EMBL" id="UYV83842.1"/>
    </source>
</evidence>
<dbReference type="InterPro" id="IPR043128">
    <property type="entry name" value="Rev_trsase/Diguanyl_cyclase"/>
</dbReference>
<dbReference type="EMBL" id="CP092886">
    <property type="protein sequence ID" value="UYV83842.1"/>
    <property type="molecule type" value="Genomic_DNA"/>
</dbReference>
<dbReference type="SUPFAM" id="SSF56672">
    <property type="entry name" value="DNA/RNA polymerases"/>
    <property type="match status" value="1"/>
</dbReference>
<dbReference type="Proteomes" id="UP001235939">
    <property type="component" value="Chromosome X"/>
</dbReference>
<dbReference type="Pfam" id="PF00075">
    <property type="entry name" value="RNase_H"/>
    <property type="match status" value="1"/>
</dbReference>
<dbReference type="PANTHER" id="PTHR33332">
    <property type="entry name" value="REVERSE TRANSCRIPTASE DOMAIN-CONTAINING PROTEIN"/>
    <property type="match status" value="1"/>
</dbReference>
<dbReference type="CDD" id="cd09276">
    <property type="entry name" value="Rnase_HI_RT_non_LTR"/>
    <property type="match status" value="1"/>
</dbReference>
<dbReference type="Pfam" id="PF00078">
    <property type="entry name" value="RVT_1"/>
    <property type="match status" value="1"/>
</dbReference>
<dbReference type="Gene3D" id="3.30.70.270">
    <property type="match status" value="1"/>
</dbReference>
<feature type="domain" description="RNase H type-1" evidence="2">
    <location>
        <begin position="595"/>
        <end position="727"/>
    </location>
</feature>
<dbReference type="CDD" id="cd01650">
    <property type="entry name" value="RT_nLTR_like"/>
    <property type="match status" value="1"/>
</dbReference>
<dbReference type="InterPro" id="IPR012337">
    <property type="entry name" value="RNaseH-like_sf"/>
</dbReference>
<name>A0ABY6LU32_9ARAC</name>
<dbReference type="InterPro" id="IPR043502">
    <property type="entry name" value="DNA/RNA_pol_sf"/>
</dbReference>
<evidence type="ECO:0000259" key="1">
    <source>
        <dbReference type="PROSITE" id="PS50878"/>
    </source>
</evidence>
<dbReference type="PROSITE" id="PS50879">
    <property type="entry name" value="RNASE_H_1"/>
    <property type="match status" value="1"/>
</dbReference>
<proteinExistence type="predicted"/>
<dbReference type="PROSITE" id="PS50878">
    <property type="entry name" value="RT_POL"/>
    <property type="match status" value="1"/>
</dbReference>
<evidence type="ECO:0000259" key="2">
    <source>
        <dbReference type="PROSITE" id="PS50879"/>
    </source>
</evidence>
<keyword evidence="4" id="KW-1185">Reference proteome</keyword>